<evidence type="ECO:0000313" key="3">
    <source>
        <dbReference type="EMBL" id="KAF5866700.1"/>
    </source>
</evidence>
<dbReference type="OMA" id="DLPCSKP"/>
<evidence type="ECO:0000313" key="4">
    <source>
        <dbReference type="Proteomes" id="UP000541154"/>
    </source>
</evidence>
<reference evidence="3 4" key="1">
    <citation type="submission" date="2019-04" db="EMBL/GenBank/DDBJ databases">
        <title>Aspergillus burnettii sp. nov., novel species from soil in southeast Queensland.</title>
        <authorList>
            <person name="Gilchrist C.L.M."/>
            <person name="Pitt J.I."/>
            <person name="Lange L."/>
            <person name="Lacey H.J."/>
            <person name="Vuong D."/>
            <person name="Midgley D.J."/>
            <person name="Greenfield P."/>
            <person name="Bradbury M."/>
            <person name="Lacey E."/>
            <person name="Busk P.K."/>
            <person name="Pilgaard B."/>
            <person name="Chooi Y.H."/>
            <person name="Piggott A.M."/>
        </authorList>
    </citation>
    <scope>NUCLEOTIDE SEQUENCE [LARGE SCALE GENOMIC DNA]</scope>
    <source>
        <strain evidence="3 4">FRR 5400</strain>
    </source>
</reference>
<dbReference type="AlphaFoldDB" id="A0A5N7BRP5"/>
<proteinExistence type="predicted"/>
<accession>A0A5N6FNU8</accession>
<name>A0A5N7BRP5_PETAA</name>
<sequence>MKLRSSSTRGRLSARYISTLCLFVTGIYGQMIGQPGGIDTGNTLCLGTCVSSIDQLNCQAPALPIFRVTKNCYTCCYGDDDSGDWADAPEEES</sequence>
<accession>A0A5N7BRP5</accession>
<evidence type="ECO:0000313" key="2">
    <source>
        <dbReference type="EMBL" id="KAE8384492.1"/>
    </source>
</evidence>
<accession>A0A8H6ECU5</accession>
<dbReference type="EMBL" id="ML735370">
    <property type="protein sequence ID" value="KAE8384492.1"/>
    <property type="molecule type" value="Genomic_DNA"/>
</dbReference>
<gene>
    <name evidence="2" type="ORF">BDV23DRAFT_189174</name>
    <name evidence="3" type="ORF">ETB97_010799</name>
</gene>
<dbReference type="Proteomes" id="UP000541154">
    <property type="component" value="Unassembled WGS sequence"/>
</dbReference>
<dbReference type="EMBL" id="SPNV01000006">
    <property type="protein sequence ID" value="KAF5866700.1"/>
    <property type="molecule type" value="Genomic_DNA"/>
</dbReference>
<reference evidence="2" key="2">
    <citation type="submission" date="2019-04" db="EMBL/GenBank/DDBJ databases">
        <title>Friends and foes A comparative genomics studyof 23 Aspergillus species from section Flavi.</title>
        <authorList>
            <consortium name="DOE Joint Genome Institute"/>
            <person name="Kjaerbolling I."/>
            <person name="Vesth T."/>
            <person name="Frisvad J.C."/>
            <person name="Nybo J.L."/>
            <person name="Theobald S."/>
            <person name="Kildgaard S."/>
            <person name="Isbrandt T."/>
            <person name="Kuo A."/>
            <person name="Sato A."/>
            <person name="Lyhne E.K."/>
            <person name="Kogle M.E."/>
            <person name="Wiebenga A."/>
            <person name="Kun R.S."/>
            <person name="Lubbers R.J."/>
            <person name="Makela M.R."/>
            <person name="Barry K."/>
            <person name="Chovatia M."/>
            <person name="Clum A."/>
            <person name="Daum C."/>
            <person name="Haridas S."/>
            <person name="He G."/>
            <person name="LaButti K."/>
            <person name="Lipzen A."/>
            <person name="Mondo S."/>
            <person name="Riley R."/>
            <person name="Salamov A."/>
            <person name="Simmons B.A."/>
            <person name="Magnuson J.K."/>
            <person name="Henrissat B."/>
            <person name="Mortensen U.H."/>
            <person name="Larsen T.O."/>
            <person name="Devries R.P."/>
            <person name="Grigoriev I.V."/>
            <person name="Machida M."/>
            <person name="Baker S.E."/>
            <person name="Andersen M.R."/>
        </authorList>
    </citation>
    <scope>NUCLEOTIDE SEQUENCE [LARGE SCALE GENOMIC DNA]</scope>
    <source>
        <strain evidence="2">IBT 14317</strain>
    </source>
</reference>
<keyword evidence="4" id="KW-1185">Reference proteome</keyword>
<protein>
    <submittedName>
        <fullName evidence="2">Uncharacterized protein</fullName>
    </submittedName>
</protein>
<keyword evidence="1" id="KW-1133">Transmembrane helix</keyword>
<feature type="transmembrane region" description="Helical" evidence="1">
    <location>
        <begin position="12"/>
        <end position="31"/>
    </location>
</feature>
<dbReference type="OrthoDB" id="4497333at2759"/>
<dbReference type="Proteomes" id="UP000326877">
    <property type="component" value="Unassembled WGS sequence"/>
</dbReference>
<keyword evidence="1" id="KW-0812">Transmembrane</keyword>
<keyword evidence="1" id="KW-0472">Membrane</keyword>
<evidence type="ECO:0000256" key="1">
    <source>
        <dbReference type="SAM" id="Phobius"/>
    </source>
</evidence>
<organism evidence="2">
    <name type="scientific">Petromyces alliaceus</name>
    <name type="common">Aspergillus alliaceus</name>
    <dbReference type="NCBI Taxonomy" id="209559"/>
    <lineage>
        <taxon>Eukaryota</taxon>
        <taxon>Fungi</taxon>
        <taxon>Dikarya</taxon>
        <taxon>Ascomycota</taxon>
        <taxon>Pezizomycotina</taxon>
        <taxon>Eurotiomycetes</taxon>
        <taxon>Eurotiomycetidae</taxon>
        <taxon>Eurotiales</taxon>
        <taxon>Aspergillaceae</taxon>
        <taxon>Aspergillus</taxon>
        <taxon>Aspergillus subgen. Circumdati</taxon>
    </lineage>
</organism>